<proteinExistence type="predicted"/>
<evidence type="ECO:0000313" key="2">
    <source>
        <dbReference type="EMBL" id="GGX65233.1"/>
    </source>
</evidence>
<dbReference type="Pfam" id="PF04964">
    <property type="entry name" value="Flp_Fap"/>
    <property type="match status" value="1"/>
</dbReference>
<dbReference type="InterPro" id="IPR007047">
    <property type="entry name" value="Flp_Fap"/>
</dbReference>
<keyword evidence="1" id="KW-1133">Transmembrane helix</keyword>
<gene>
    <name evidence="2" type="ORF">GCM10011309_14370</name>
</gene>
<keyword evidence="3" id="KW-1185">Reference proteome</keyword>
<evidence type="ECO:0008006" key="4">
    <source>
        <dbReference type="Google" id="ProtNLM"/>
    </source>
</evidence>
<keyword evidence="1" id="KW-0472">Membrane</keyword>
<name>A0A918NDV4_9PROT</name>
<keyword evidence="1" id="KW-0812">Transmembrane</keyword>
<evidence type="ECO:0000313" key="3">
    <source>
        <dbReference type="Proteomes" id="UP000600865"/>
    </source>
</evidence>
<dbReference type="Proteomes" id="UP000600865">
    <property type="component" value="Unassembled WGS sequence"/>
</dbReference>
<dbReference type="RefSeq" id="WP_189583334.1">
    <property type="nucleotide sequence ID" value="NZ_BMYV01000001.1"/>
</dbReference>
<reference evidence="2 3" key="1">
    <citation type="journal article" date="2014" name="Int. J. Syst. Evol. Microbiol.">
        <title>Complete genome sequence of Corynebacterium casei LMG S-19264T (=DSM 44701T), isolated from a smear-ripened cheese.</title>
        <authorList>
            <consortium name="US DOE Joint Genome Institute (JGI-PGF)"/>
            <person name="Walter F."/>
            <person name="Albersmeier A."/>
            <person name="Kalinowski J."/>
            <person name="Ruckert C."/>
        </authorList>
    </citation>
    <scope>NUCLEOTIDE SEQUENCE [LARGE SCALE GENOMIC DNA]</scope>
    <source>
        <strain evidence="2 3">KCTC 23968</strain>
    </source>
</reference>
<protein>
    <recommendedName>
        <fullName evidence="4">Flp family type IVb pilin</fullName>
    </recommendedName>
</protein>
<comment type="caution">
    <text evidence="2">The sequence shown here is derived from an EMBL/GenBank/DDBJ whole genome shotgun (WGS) entry which is preliminary data.</text>
</comment>
<sequence>MTKGMQIFADYLRNEDGATAIEYGLLAALIGIGLMGGAKAFSDSVNEMFSDVDSELVIAYTPPASG</sequence>
<evidence type="ECO:0000256" key="1">
    <source>
        <dbReference type="SAM" id="Phobius"/>
    </source>
</evidence>
<dbReference type="AlphaFoldDB" id="A0A918NDV4"/>
<accession>A0A918NDV4</accession>
<feature type="transmembrane region" description="Helical" evidence="1">
    <location>
        <begin position="20"/>
        <end position="38"/>
    </location>
</feature>
<dbReference type="EMBL" id="BMYV01000001">
    <property type="protein sequence ID" value="GGX65233.1"/>
    <property type="molecule type" value="Genomic_DNA"/>
</dbReference>
<organism evidence="2 3">
    <name type="scientific">Litorimonas cladophorae</name>
    <dbReference type="NCBI Taxonomy" id="1220491"/>
    <lineage>
        <taxon>Bacteria</taxon>
        <taxon>Pseudomonadati</taxon>
        <taxon>Pseudomonadota</taxon>
        <taxon>Alphaproteobacteria</taxon>
        <taxon>Maricaulales</taxon>
        <taxon>Robiginitomaculaceae</taxon>
    </lineage>
</organism>